<accession>A0A0N9HYE8</accession>
<sequence>MSPTSNDRADVRALLQPGEEISYLFPASMVGGPYSSAHFLVAVTDSSITVLDTGLGGRTRPNAVWRRYPRHTKLGPVDLTVIPEFQLGGRVYEVDEEYVAEINAADAEWSADAMPPDPLPHL</sequence>
<evidence type="ECO:0000313" key="2">
    <source>
        <dbReference type="Proteomes" id="UP000063699"/>
    </source>
</evidence>
<reference evidence="1 2" key="1">
    <citation type="submission" date="2015-07" db="EMBL/GenBank/DDBJ databases">
        <title>Genome sequencing of Kibdelosporangium phytohabitans.</title>
        <authorList>
            <person name="Qin S."/>
            <person name="Xing K."/>
        </authorList>
    </citation>
    <scope>NUCLEOTIDE SEQUENCE [LARGE SCALE GENOMIC DNA]</scope>
    <source>
        <strain evidence="1 2">KLBMP1111</strain>
    </source>
</reference>
<proteinExistence type="predicted"/>
<keyword evidence="2" id="KW-1185">Reference proteome</keyword>
<name>A0A0N9HYE8_9PSEU</name>
<dbReference type="OrthoDB" id="3629087at2"/>
<dbReference type="Proteomes" id="UP000063699">
    <property type="component" value="Chromosome"/>
</dbReference>
<protein>
    <submittedName>
        <fullName evidence="1">Uncharacterized protein</fullName>
    </submittedName>
</protein>
<dbReference type="AlphaFoldDB" id="A0A0N9HYE8"/>
<gene>
    <name evidence="1" type="ORF">AOZ06_08225</name>
</gene>
<evidence type="ECO:0000313" key="1">
    <source>
        <dbReference type="EMBL" id="ALG06916.1"/>
    </source>
</evidence>
<dbReference type="STRING" id="860235.AOZ06_08225"/>
<dbReference type="KEGG" id="kphy:AOZ06_08225"/>
<organism evidence="1 2">
    <name type="scientific">Kibdelosporangium phytohabitans</name>
    <dbReference type="NCBI Taxonomy" id="860235"/>
    <lineage>
        <taxon>Bacteria</taxon>
        <taxon>Bacillati</taxon>
        <taxon>Actinomycetota</taxon>
        <taxon>Actinomycetes</taxon>
        <taxon>Pseudonocardiales</taxon>
        <taxon>Pseudonocardiaceae</taxon>
        <taxon>Kibdelosporangium</taxon>
    </lineage>
</organism>
<dbReference type="EMBL" id="CP012752">
    <property type="protein sequence ID" value="ALG06916.1"/>
    <property type="molecule type" value="Genomic_DNA"/>
</dbReference>